<organism evidence="2 3">
    <name type="scientific">Microbacterium mitrae</name>
    <dbReference type="NCBI Taxonomy" id="664640"/>
    <lineage>
        <taxon>Bacteria</taxon>
        <taxon>Bacillati</taxon>
        <taxon>Actinomycetota</taxon>
        <taxon>Actinomycetes</taxon>
        <taxon>Micrococcales</taxon>
        <taxon>Microbacteriaceae</taxon>
        <taxon>Microbacterium</taxon>
    </lineage>
</organism>
<gene>
    <name evidence="2" type="ORF">FVP60_09670</name>
</gene>
<accession>A0A5C8HNZ6</accession>
<feature type="domain" description="DUF4097" evidence="1">
    <location>
        <begin position="34"/>
        <end position="264"/>
    </location>
</feature>
<proteinExistence type="predicted"/>
<sequence length="288" mass="30335">MPVEKWLISPGDTRVIDVPATPKLKIGLVGGQVDVIAHDEPTIRIEVHNVTLKDLRIELTSDLLEIDHAQLRWDNFLEVFRNFTTTGPKAEISVAVPRSIALTLGVVSASALVAGLENGAKLNTVSGDIVVDGLTGDLSVNAVSGETQVRDLDGRFNANTVSGDVTVVGHTPKVSIDTVSGDMLVDATGYVHDINLNTVSGASTIRLDDDLAANYVMRTVSGKILLDGAQHTTVGPSNVTVTRGDLSGKFVDARVNAVSGNVTVLRRPMVPAPSVPTEATTNNDEASS</sequence>
<evidence type="ECO:0000313" key="3">
    <source>
        <dbReference type="Proteomes" id="UP000321196"/>
    </source>
</evidence>
<reference evidence="2 3" key="1">
    <citation type="submission" date="2019-08" db="EMBL/GenBank/DDBJ databases">
        <authorList>
            <person name="Dong K."/>
        </authorList>
    </citation>
    <scope>NUCLEOTIDE SEQUENCE [LARGE SCALE GENOMIC DNA]</scope>
    <source>
        <strain evidence="2 3">M4-8</strain>
    </source>
</reference>
<dbReference type="OrthoDB" id="3232569at2"/>
<name>A0A5C8HNZ6_9MICO</name>
<evidence type="ECO:0000259" key="1">
    <source>
        <dbReference type="Pfam" id="PF13349"/>
    </source>
</evidence>
<dbReference type="RefSeq" id="WP_147826087.1">
    <property type="nucleotide sequence ID" value="NZ_BAAARG010000003.1"/>
</dbReference>
<protein>
    <submittedName>
        <fullName evidence="2">DUF4097 domain-containing protein</fullName>
    </submittedName>
</protein>
<keyword evidence="3" id="KW-1185">Reference proteome</keyword>
<dbReference type="Proteomes" id="UP000321196">
    <property type="component" value="Unassembled WGS sequence"/>
</dbReference>
<dbReference type="EMBL" id="VRSW01000003">
    <property type="protein sequence ID" value="TXK04031.1"/>
    <property type="molecule type" value="Genomic_DNA"/>
</dbReference>
<dbReference type="Pfam" id="PF13349">
    <property type="entry name" value="DUF4097"/>
    <property type="match status" value="1"/>
</dbReference>
<comment type="caution">
    <text evidence="2">The sequence shown here is derived from an EMBL/GenBank/DDBJ whole genome shotgun (WGS) entry which is preliminary data.</text>
</comment>
<evidence type="ECO:0000313" key="2">
    <source>
        <dbReference type="EMBL" id="TXK04031.1"/>
    </source>
</evidence>
<dbReference type="AlphaFoldDB" id="A0A5C8HNZ6"/>
<dbReference type="InterPro" id="IPR025164">
    <property type="entry name" value="Toastrack_DUF4097"/>
</dbReference>